<dbReference type="CDD" id="cd17470">
    <property type="entry name" value="T3SS_Flik_C"/>
    <property type="match status" value="1"/>
</dbReference>
<keyword evidence="3" id="KW-0969">Cilium</keyword>
<keyword evidence="4" id="KW-1185">Reference proteome</keyword>
<evidence type="ECO:0000313" key="3">
    <source>
        <dbReference type="EMBL" id="MFC4699922.1"/>
    </source>
</evidence>
<dbReference type="PANTHER" id="PTHR37533:SF2">
    <property type="entry name" value="FLAGELLAR HOOK-LENGTH CONTROL PROTEIN"/>
    <property type="match status" value="1"/>
</dbReference>
<feature type="compositionally biased region" description="Polar residues" evidence="1">
    <location>
        <begin position="711"/>
        <end position="727"/>
    </location>
</feature>
<organism evidence="3 4">
    <name type="scientific">Glaciecola siphonariae</name>
    <dbReference type="NCBI Taxonomy" id="521012"/>
    <lineage>
        <taxon>Bacteria</taxon>
        <taxon>Pseudomonadati</taxon>
        <taxon>Pseudomonadota</taxon>
        <taxon>Gammaproteobacteria</taxon>
        <taxon>Alteromonadales</taxon>
        <taxon>Alteromonadaceae</taxon>
        <taxon>Glaciecola</taxon>
    </lineage>
</organism>
<feature type="region of interest" description="Disordered" evidence="1">
    <location>
        <begin position="1"/>
        <end position="35"/>
    </location>
</feature>
<evidence type="ECO:0000259" key="2">
    <source>
        <dbReference type="Pfam" id="PF02120"/>
    </source>
</evidence>
<protein>
    <submittedName>
        <fullName evidence="3">Flagellar hook-length control protein FliK</fullName>
    </submittedName>
</protein>
<feature type="region of interest" description="Disordered" evidence="1">
    <location>
        <begin position="53"/>
        <end position="151"/>
    </location>
</feature>
<dbReference type="PANTHER" id="PTHR37533">
    <property type="entry name" value="FLAGELLAR HOOK-LENGTH CONTROL PROTEIN"/>
    <property type="match status" value="1"/>
</dbReference>
<name>A0ABV9LTU1_9ALTE</name>
<dbReference type="RefSeq" id="WP_382406897.1">
    <property type="nucleotide sequence ID" value="NZ_JBHSGU010000002.1"/>
</dbReference>
<dbReference type="Gene3D" id="3.30.750.140">
    <property type="match status" value="1"/>
</dbReference>
<feature type="compositionally biased region" description="Basic and acidic residues" evidence="1">
    <location>
        <begin position="55"/>
        <end position="71"/>
    </location>
</feature>
<accession>A0ABV9LTU1</accession>
<feature type="domain" description="Flagellar hook-length control protein-like C-terminal" evidence="2">
    <location>
        <begin position="639"/>
        <end position="721"/>
    </location>
</feature>
<dbReference type="InterPro" id="IPR052563">
    <property type="entry name" value="FliK"/>
</dbReference>
<dbReference type="InterPro" id="IPR021136">
    <property type="entry name" value="Flagellar_hook_control-like_C"/>
</dbReference>
<feature type="compositionally biased region" description="Polar residues" evidence="1">
    <location>
        <begin position="413"/>
        <end position="427"/>
    </location>
</feature>
<dbReference type="Pfam" id="PF02120">
    <property type="entry name" value="Flg_hook"/>
    <property type="match status" value="1"/>
</dbReference>
<feature type="compositionally biased region" description="Polar residues" evidence="1">
    <location>
        <begin position="1"/>
        <end position="12"/>
    </location>
</feature>
<feature type="region of interest" description="Disordered" evidence="1">
    <location>
        <begin position="711"/>
        <end position="755"/>
    </location>
</feature>
<dbReference type="EMBL" id="JBHSGU010000002">
    <property type="protein sequence ID" value="MFC4699922.1"/>
    <property type="molecule type" value="Genomic_DNA"/>
</dbReference>
<gene>
    <name evidence="3" type="ORF">ACFO4O_07135</name>
</gene>
<evidence type="ECO:0000313" key="4">
    <source>
        <dbReference type="Proteomes" id="UP001595897"/>
    </source>
</evidence>
<feature type="compositionally biased region" description="Polar residues" evidence="1">
    <location>
        <begin position="437"/>
        <end position="451"/>
    </location>
</feature>
<comment type="caution">
    <text evidence="3">The sequence shown here is derived from an EMBL/GenBank/DDBJ whole genome shotgun (WGS) entry which is preliminary data.</text>
</comment>
<keyword evidence="3" id="KW-0966">Cell projection</keyword>
<keyword evidence="3" id="KW-0282">Flagellum</keyword>
<evidence type="ECO:0000256" key="1">
    <source>
        <dbReference type="SAM" id="MobiDB-lite"/>
    </source>
</evidence>
<dbReference type="InterPro" id="IPR038610">
    <property type="entry name" value="FliK-like_C_sf"/>
</dbReference>
<sequence>MMQQVATSSSKLAANALPFDTSSENLYSKDGIAGLDSPRSAFEKAFVTAEQGAFAKEKGRDDAKLRVKERAFTQPVERPSQPNNHADDAVSQARQRSSDEVAQTNKAEQSESHANADTQTSSHNNTRSASSEDNRDIHGEVNQNDAQDSADKITPLKNSEVSDDAADLSAKIGELADSAAENTAENTAQNASPHVTDLIGSFRPEVILESDTSSEFDYIDFVTEMQALSDTDSLDSENLSAAIAEQTNESLATLNLSQDELQVILDAQNADVDLKSNLSEEQLAKLNDVINRMLGQYHEQTKTANELTNNANDSGELDAELLQTLLSRGHGVDSNADVTALEKSQVDLASSLASSQMKVEASEALTSKEVIEAEKLATDASLKAAALEASASEELATAQNQLLPQETKHQVDPLSNSTDDSLQSALSGVSGLAQTADEATTASNKASQLGQAVTEPKSDAITPIKVKPNGDDASESVKQLALLDERSQTNIIENIKSRVEKFAADLSGDNAKGSEFVAAMQSGLKEFKEQLQSGREPGIDLKALVSDAIAKANVEIPTQNQPKVDSALTQFAGILNLANSVNQSAQAQSHQLFGLTEAQLVKESNVLHAEGTKLAQQTPSNFDKAVNIFKPEGQQQLAEKVRWMVNARNPAAEIRLDPPELGAMQIKVNMTADAAAVSFTVQSAQAKDALDQALPKLRDMLQEQGIELGQSSVEQQASGQSDTQDNPSSNASSRSAAQVDAGDEMQDASSQVIEQRVAGSSLGGIDYYA</sequence>
<reference evidence="4" key="1">
    <citation type="journal article" date="2019" name="Int. J. Syst. Evol. Microbiol.">
        <title>The Global Catalogue of Microorganisms (GCM) 10K type strain sequencing project: providing services to taxonomists for standard genome sequencing and annotation.</title>
        <authorList>
            <consortium name="The Broad Institute Genomics Platform"/>
            <consortium name="The Broad Institute Genome Sequencing Center for Infectious Disease"/>
            <person name="Wu L."/>
            <person name="Ma J."/>
        </authorList>
    </citation>
    <scope>NUCLEOTIDE SEQUENCE [LARGE SCALE GENOMIC DNA]</scope>
    <source>
        <strain evidence="4">KACC 12507</strain>
    </source>
</reference>
<feature type="region of interest" description="Disordered" evidence="1">
    <location>
        <begin position="406"/>
        <end position="472"/>
    </location>
</feature>
<feature type="compositionally biased region" description="Low complexity" evidence="1">
    <location>
        <begin position="728"/>
        <end position="737"/>
    </location>
</feature>
<feature type="compositionally biased region" description="Polar residues" evidence="1">
    <location>
        <begin position="92"/>
        <end position="129"/>
    </location>
</feature>
<proteinExistence type="predicted"/>
<feature type="compositionally biased region" description="Basic and acidic residues" evidence="1">
    <location>
        <begin position="130"/>
        <end position="139"/>
    </location>
</feature>
<dbReference type="Proteomes" id="UP001595897">
    <property type="component" value="Unassembled WGS sequence"/>
</dbReference>